<proteinExistence type="predicted"/>
<organism evidence="1 2">
    <name type="scientific">Enterococcus xiangfangensis</name>
    <dbReference type="NCBI Taxonomy" id="1296537"/>
    <lineage>
        <taxon>Bacteria</taxon>
        <taxon>Bacillati</taxon>
        <taxon>Bacillota</taxon>
        <taxon>Bacilli</taxon>
        <taxon>Lactobacillales</taxon>
        <taxon>Enterococcaceae</taxon>
        <taxon>Enterococcus</taxon>
    </lineage>
</organism>
<dbReference type="EMBL" id="JARQAJ010000004">
    <property type="protein sequence ID" value="MDT2759858.1"/>
    <property type="molecule type" value="Genomic_DNA"/>
</dbReference>
<sequence length="270" mass="31170">MANRRMFSKDVIDSDRFLDMPPTTQNLYFHLGIQADDDGFVASPKKVKRASSATDDDLKLLEAKKFIISFESGVIVIADWKLNNYIQKDRYTPTIHLEEKKHINTTENRSYKYVDTPCIQNVSNMDTQYSIAKDSIDQLSKEKGRTAEGSIEQSSLDQTRLEEDTFSYAENALDESKSINLNDCIDFYQSEIGRLGNFDVKTLERLSKEYGIDFLYESLEKTAFRGDVASPLAYVTTLLKEWRRKGFTDISDITNEQEEFNEQFEEDLPF</sequence>
<dbReference type="RefSeq" id="WP_174784516.1">
    <property type="nucleotide sequence ID" value="NZ_BJDX01000010.1"/>
</dbReference>
<evidence type="ECO:0000313" key="1">
    <source>
        <dbReference type="EMBL" id="MDT2759858.1"/>
    </source>
</evidence>
<name>A0ABU3FB14_9ENTE</name>
<accession>A0ABU3FB14</accession>
<keyword evidence="2" id="KW-1185">Reference proteome</keyword>
<evidence type="ECO:0000313" key="2">
    <source>
        <dbReference type="Proteomes" id="UP001181046"/>
    </source>
</evidence>
<dbReference type="PANTHER" id="PTHR37293">
    <property type="entry name" value="PHAGE REPLICATION PROTEIN-RELATED"/>
    <property type="match status" value="1"/>
</dbReference>
<dbReference type="Proteomes" id="UP001181046">
    <property type="component" value="Unassembled WGS sequence"/>
</dbReference>
<reference evidence="1" key="1">
    <citation type="submission" date="2023-03" db="EMBL/GenBank/DDBJ databases">
        <authorList>
            <person name="Shen W."/>
            <person name="Cai J."/>
        </authorList>
    </citation>
    <scope>NUCLEOTIDE SEQUENCE</scope>
    <source>
        <strain evidence="1">P66-3</strain>
    </source>
</reference>
<gene>
    <name evidence="1" type="ORF">P7H27_08785</name>
</gene>
<dbReference type="InterPro" id="IPR034829">
    <property type="entry name" value="DnaD-like_sf"/>
</dbReference>
<dbReference type="InterPro" id="IPR053162">
    <property type="entry name" value="DnaD"/>
</dbReference>
<dbReference type="PANTHER" id="PTHR37293:SF6">
    <property type="entry name" value="DNA REPLICATION PROTEIN DNAD"/>
    <property type="match status" value="1"/>
</dbReference>
<dbReference type="Gene3D" id="1.10.10.630">
    <property type="entry name" value="DnaD domain-like"/>
    <property type="match status" value="1"/>
</dbReference>
<comment type="caution">
    <text evidence="1">The sequence shown here is derived from an EMBL/GenBank/DDBJ whole genome shotgun (WGS) entry which is preliminary data.</text>
</comment>
<protein>
    <submittedName>
        <fullName evidence="1">Replisome organizer</fullName>
    </submittedName>
</protein>